<dbReference type="PANTHER" id="PTHR31806">
    <property type="entry name" value="PURINE-CYTOSINE PERMEASE FCY2-RELATED"/>
    <property type="match status" value="1"/>
</dbReference>
<evidence type="ECO:0000313" key="11">
    <source>
        <dbReference type="EMBL" id="KIW51668.1"/>
    </source>
</evidence>
<feature type="region of interest" description="Disordered" evidence="9">
    <location>
        <begin position="1"/>
        <end position="35"/>
    </location>
</feature>
<feature type="transmembrane region" description="Helical" evidence="10">
    <location>
        <begin position="166"/>
        <end position="191"/>
    </location>
</feature>
<dbReference type="STRING" id="348802.A0A0D2E8A6"/>
<dbReference type="RefSeq" id="XP_013312252.1">
    <property type="nucleotide sequence ID" value="XM_013456798.1"/>
</dbReference>
<feature type="transmembrane region" description="Helical" evidence="10">
    <location>
        <begin position="203"/>
        <end position="228"/>
    </location>
</feature>
<feature type="transmembrane region" description="Helical" evidence="10">
    <location>
        <begin position="274"/>
        <end position="296"/>
    </location>
</feature>
<dbReference type="EMBL" id="KN847322">
    <property type="protein sequence ID" value="KIW51668.1"/>
    <property type="molecule type" value="Genomic_DNA"/>
</dbReference>
<feature type="transmembrane region" description="Helical" evidence="10">
    <location>
        <begin position="400"/>
        <end position="419"/>
    </location>
</feature>
<feature type="transmembrane region" description="Helical" evidence="10">
    <location>
        <begin position="128"/>
        <end position="146"/>
    </location>
</feature>
<keyword evidence="12" id="KW-1185">Reference proteome</keyword>
<evidence type="ECO:0000256" key="2">
    <source>
        <dbReference type="ARBA" id="ARBA00008974"/>
    </source>
</evidence>
<feature type="transmembrane region" description="Helical" evidence="10">
    <location>
        <begin position="234"/>
        <end position="254"/>
    </location>
</feature>
<comment type="similarity">
    <text evidence="2 8">Belongs to the purine-cytosine permease (2.A.39) family.</text>
</comment>
<evidence type="ECO:0000256" key="5">
    <source>
        <dbReference type="ARBA" id="ARBA00022692"/>
    </source>
</evidence>
<feature type="transmembrane region" description="Helical" evidence="10">
    <location>
        <begin position="425"/>
        <end position="444"/>
    </location>
</feature>
<evidence type="ECO:0008006" key="13">
    <source>
        <dbReference type="Google" id="ProtNLM"/>
    </source>
</evidence>
<dbReference type="Proteomes" id="UP000054342">
    <property type="component" value="Unassembled WGS sequence"/>
</dbReference>
<evidence type="ECO:0000256" key="6">
    <source>
        <dbReference type="ARBA" id="ARBA00022989"/>
    </source>
</evidence>
<gene>
    <name evidence="11" type="ORF">PV05_10367</name>
</gene>
<evidence type="ECO:0000256" key="8">
    <source>
        <dbReference type="PIRNR" id="PIRNR002744"/>
    </source>
</evidence>
<evidence type="ECO:0000256" key="10">
    <source>
        <dbReference type="SAM" id="Phobius"/>
    </source>
</evidence>
<keyword evidence="4" id="KW-0597">Phosphoprotein</keyword>
<evidence type="ECO:0000313" key="12">
    <source>
        <dbReference type="Proteomes" id="UP000054342"/>
    </source>
</evidence>
<dbReference type="GeneID" id="25332275"/>
<feature type="transmembrane region" description="Helical" evidence="10">
    <location>
        <begin position="302"/>
        <end position="324"/>
    </location>
</feature>
<dbReference type="FunFam" id="1.10.4160.10:FF:000002">
    <property type="entry name" value="Purine-cytosine permease fcyB"/>
    <property type="match status" value="1"/>
</dbReference>
<keyword evidence="3 8" id="KW-0813">Transport</keyword>
<keyword evidence="6 10" id="KW-1133">Transmembrane helix</keyword>
<sequence>MDHNHESDSITDSPRGEKAAALQGTHVTEGPHQHPVPHDYLSAVENGLIEDLPPPTNFAQRWALKLEHLAGVEARGIERVPEAIRAPHATLGDYAQMCVIWFSANVTMNNLIIGFLGPLLFEVGLKDAMILSAFGAYVGAAGPGYISSFGPASGNRTMVVARYTMGWWPSRICVLFNIVIMLGYGLIDILLSGQILSAVNGKGLTIIVGTIISAIVTLIVVLFGIRLFHTYERYAFIPQVIVLLILIGVSGPYYDTSSPTIGTTPERAADRMSFFFLAVSAAIAWTPSSADFYVYFPPKSSRLAVFACTTLGLGTSCAFTYMIGVGIASATLSKPEWNAAYEGGGAGALLVAAFKPLGSFGDFCSVVVALGLIANNIPGTYSAALSFQLLGRWLGKLPRIFWTVVGVVIYTVCACAGRNHLFEVFQNFLALLGYFVVIYIALTLEEEFIFRKRRGGFDWAAWNDKRKMPYGIAALTAFCIGWVGAVLGMWQTYFTGPLGKTVGFGIDLGIPLAMSFSALAYPPLRFLELKFVGK</sequence>
<feature type="transmembrane region" description="Helical" evidence="10">
    <location>
        <begin position="470"/>
        <end position="490"/>
    </location>
</feature>
<dbReference type="GO" id="GO:0015851">
    <property type="term" value="P:nucleobase transport"/>
    <property type="evidence" value="ECO:0007669"/>
    <property type="project" value="UniProtKB-ARBA"/>
</dbReference>
<dbReference type="Gene3D" id="1.10.4160.10">
    <property type="entry name" value="Hydantoin permease"/>
    <property type="match status" value="1"/>
</dbReference>
<evidence type="ECO:0000256" key="4">
    <source>
        <dbReference type="ARBA" id="ARBA00022553"/>
    </source>
</evidence>
<dbReference type="PIRSF" id="PIRSF002744">
    <property type="entry name" value="Pur-cyt_permease"/>
    <property type="match status" value="1"/>
</dbReference>
<dbReference type="GO" id="GO:0000329">
    <property type="term" value="C:fungal-type vacuole membrane"/>
    <property type="evidence" value="ECO:0007669"/>
    <property type="project" value="TreeGrafter"/>
</dbReference>
<dbReference type="Pfam" id="PF02133">
    <property type="entry name" value="Transp_cyt_pur"/>
    <property type="match status" value="1"/>
</dbReference>
<reference evidence="11 12" key="1">
    <citation type="submission" date="2015-01" db="EMBL/GenBank/DDBJ databases">
        <title>The Genome Sequence of Exophiala xenobiotica CBS118157.</title>
        <authorList>
            <consortium name="The Broad Institute Genomics Platform"/>
            <person name="Cuomo C."/>
            <person name="de Hoog S."/>
            <person name="Gorbushina A."/>
            <person name="Stielow B."/>
            <person name="Teixiera M."/>
            <person name="Abouelleil A."/>
            <person name="Chapman S.B."/>
            <person name="Priest M."/>
            <person name="Young S.K."/>
            <person name="Wortman J."/>
            <person name="Nusbaum C."/>
            <person name="Birren B."/>
        </authorList>
    </citation>
    <scope>NUCLEOTIDE SEQUENCE [LARGE SCALE GENOMIC DNA]</scope>
    <source>
        <strain evidence="11 12">CBS 118157</strain>
    </source>
</reference>
<dbReference type="AlphaFoldDB" id="A0A0D2E8A6"/>
<evidence type="ECO:0000256" key="9">
    <source>
        <dbReference type="SAM" id="MobiDB-lite"/>
    </source>
</evidence>
<feature type="compositionally biased region" description="Basic and acidic residues" evidence="9">
    <location>
        <begin position="1"/>
        <end position="18"/>
    </location>
</feature>
<feature type="transmembrane region" description="Helical" evidence="10">
    <location>
        <begin position="99"/>
        <end position="121"/>
    </location>
</feature>
<keyword evidence="7 8" id="KW-0472">Membrane</keyword>
<name>A0A0D2E8A6_9EURO</name>
<protein>
    <recommendedName>
        <fullName evidence="13">NCS1 nucleoside transporter</fullName>
    </recommendedName>
</protein>
<dbReference type="OrthoDB" id="5428495at2759"/>
<dbReference type="GO" id="GO:0005886">
    <property type="term" value="C:plasma membrane"/>
    <property type="evidence" value="ECO:0007669"/>
    <property type="project" value="TreeGrafter"/>
</dbReference>
<evidence type="ECO:0000256" key="1">
    <source>
        <dbReference type="ARBA" id="ARBA00004141"/>
    </source>
</evidence>
<organism evidence="11 12">
    <name type="scientific">Exophiala xenobiotica</name>
    <dbReference type="NCBI Taxonomy" id="348802"/>
    <lineage>
        <taxon>Eukaryota</taxon>
        <taxon>Fungi</taxon>
        <taxon>Dikarya</taxon>
        <taxon>Ascomycota</taxon>
        <taxon>Pezizomycotina</taxon>
        <taxon>Eurotiomycetes</taxon>
        <taxon>Chaetothyriomycetidae</taxon>
        <taxon>Chaetothyriales</taxon>
        <taxon>Herpotrichiellaceae</taxon>
        <taxon>Exophiala</taxon>
    </lineage>
</organism>
<keyword evidence="5 10" id="KW-0812">Transmembrane</keyword>
<proteinExistence type="inferred from homology"/>
<accession>A0A0D2E8A6</accession>
<dbReference type="InterPro" id="IPR001248">
    <property type="entry name" value="Pur-cyt_permease"/>
</dbReference>
<dbReference type="PANTHER" id="PTHR31806:SF8">
    <property type="entry name" value="TRANSPORTER, PUTATIVE (AFU_ORTHOLOGUE AFUA_2G03000)-RELATED"/>
    <property type="match status" value="1"/>
</dbReference>
<feature type="transmembrane region" description="Helical" evidence="10">
    <location>
        <begin position="502"/>
        <end position="521"/>
    </location>
</feature>
<evidence type="ECO:0000256" key="7">
    <source>
        <dbReference type="ARBA" id="ARBA00023136"/>
    </source>
</evidence>
<dbReference type="HOGENOM" id="CLU_026016_2_1_1"/>
<dbReference type="InterPro" id="IPR026030">
    <property type="entry name" value="Pur-cyt_permease_Fcy2/21/22"/>
</dbReference>
<evidence type="ECO:0000256" key="3">
    <source>
        <dbReference type="ARBA" id="ARBA00022448"/>
    </source>
</evidence>
<comment type="subcellular location">
    <subcellularLocation>
        <location evidence="1">Membrane</location>
        <topology evidence="1">Multi-pass membrane protein</topology>
    </subcellularLocation>
</comment>
<dbReference type="GO" id="GO:0022857">
    <property type="term" value="F:transmembrane transporter activity"/>
    <property type="evidence" value="ECO:0007669"/>
    <property type="project" value="InterPro"/>
</dbReference>